<keyword evidence="2 5" id="KW-0689">Ribosomal protein</keyword>
<dbReference type="Gene3D" id="6.10.160.10">
    <property type="match status" value="1"/>
</dbReference>
<sequence length="115" mass="12986">MPRVKRGTISLKRRRNVLKKVKGYRFGRSNKEREAKVAIVKAGVHAFNDRRDKKGNFRRLWQTQISAGSTQSGVSYSKLMGDLKKQNISLNRKVLAEIAQSAPDTFAKLITKAQG</sequence>
<dbReference type="EMBL" id="PCSX01000031">
    <property type="protein sequence ID" value="PIP58106.1"/>
    <property type="molecule type" value="Genomic_DNA"/>
</dbReference>
<name>A0A2H0BKA1_9BACT</name>
<keyword evidence="3 5" id="KW-0687">Ribonucleoprotein</keyword>
<evidence type="ECO:0000256" key="3">
    <source>
        <dbReference type="ARBA" id="ARBA00023274"/>
    </source>
</evidence>
<evidence type="ECO:0000256" key="5">
    <source>
        <dbReference type="HAMAP-Rule" id="MF_00382"/>
    </source>
</evidence>
<reference evidence="7 8" key="1">
    <citation type="submission" date="2017-09" db="EMBL/GenBank/DDBJ databases">
        <title>Depth-based differentiation of microbial function through sediment-hosted aquifers and enrichment of novel symbionts in the deep terrestrial subsurface.</title>
        <authorList>
            <person name="Probst A.J."/>
            <person name="Ladd B."/>
            <person name="Jarett J.K."/>
            <person name="Geller-Mcgrath D.E."/>
            <person name="Sieber C.M."/>
            <person name="Emerson J.B."/>
            <person name="Anantharaman K."/>
            <person name="Thomas B.C."/>
            <person name="Malmstrom R."/>
            <person name="Stieglmeier M."/>
            <person name="Klingl A."/>
            <person name="Woyke T."/>
            <person name="Ryan C.M."/>
            <person name="Banfield J.F."/>
        </authorList>
    </citation>
    <scope>NUCLEOTIDE SEQUENCE [LARGE SCALE GENOMIC DNA]</scope>
    <source>
        <strain evidence="7">CG22_combo_CG10-13_8_21_14_all_37_9</strain>
    </source>
</reference>
<dbReference type="NCBIfam" id="TIGR01032">
    <property type="entry name" value="rplT_bact"/>
    <property type="match status" value="1"/>
</dbReference>
<keyword evidence="5 6" id="KW-0699">rRNA-binding</keyword>
<evidence type="ECO:0000256" key="2">
    <source>
        <dbReference type="ARBA" id="ARBA00022980"/>
    </source>
</evidence>
<dbReference type="InterPro" id="IPR005813">
    <property type="entry name" value="Ribosomal_bL20"/>
</dbReference>
<dbReference type="InterPro" id="IPR035566">
    <property type="entry name" value="Ribosomal_protein_bL20_C"/>
</dbReference>
<dbReference type="GO" id="GO:0005840">
    <property type="term" value="C:ribosome"/>
    <property type="evidence" value="ECO:0007669"/>
    <property type="project" value="UniProtKB-KW"/>
</dbReference>
<comment type="similarity">
    <text evidence="1 5 6">Belongs to the bacterial ribosomal protein bL20 family.</text>
</comment>
<protein>
    <recommendedName>
        <fullName evidence="4 5">Large ribosomal subunit protein bL20</fullName>
    </recommendedName>
</protein>
<dbReference type="GO" id="GO:0019843">
    <property type="term" value="F:rRNA binding"/>
    <property type="evidence" value="ECO:0007669"/>
    <property type="project" value="UniProtKB-UniRule"/>
</dbReference>
<dbReference type="HAMAP" id="MF_00382">
    <property type="entry name" value="Ribosomal_bL20"/>
    <property type="match status" value="1"/>
</dbReference>
<evidence type="ECO:0000313" key="8">
    <source>
        <dbReference type="Proteomes" id="UP000229334"/>
    </source>
</evidence>
<dbReference type="GO" id="GO:0006412">
    <property type="term" value="P:translation"/>
    <property type="evidence" value="ECO:0007669"/>
    <property type="project" value="InterPro"/>
</dbReference>
<keyword evidence="5 6" id="KW-0694">RNA-binding</keyword>
<evidence type="ECO:0000313" key="7">
    <source>
        <dbReference type="EMBL" id="PIP58106.1"/>
    </source>
</evidence>
<dbReference type="Gene3D" id="1.10.1900.20">
    <property type="entry name" value="Ribosomal protein L20"/>
    <property type="match status" value="1"/>
</dbReference>
<dbReference type="Pfam" id="PF00453">
    <property type="entry name" value="Ribosomal_L20"/>
    <property type="match status" value="1"/>
</dbReference>
<dbReference type="GO" id="GO:0003735">
    <property type="term" value="F:structural constituent of ribosome"/>
    <property type="evidence" value="ECO:0007669"/>
    <property type="project" value="InterPro"/>
</dbReference>
<accession>A0A2H0BKA1</accession>
<dbReference type="SUPFAM" id="SSF74731">
    <property type="entry name" value="Ribosomal protein L20"/>
    <property type="match status" value="1"/>
</dbReference>
<evidence type="ECO:0000256" key="6">
    <source>
        <dbReference type="RuleBase" id="RU000560"/>
    </source>
</evidence>
<dbReference type="AlphaFoldDB" id="A0A2H0BKA1"/>
<evidence type="ECO:0000256" key="4">
    <source>
        <dbReference type="ARBA" id="ARBA00035172"/>
    </source>
</evidence>
<evidence type="ECO:0000256" key="1">
    <source>
        <dbReference type="ARBA" id="ARBA00007698"/>
    </source>
</evidence>
<proteinExistence type="inferred from homology"/>
<gene>
    <name evidence="5" type="primary">rplT</name>
    <name evidence="7" type="ORF">COX02_02065</name>
</gene>
<dbReference type="PRINTS" id="PR00062">
    <property type="entry name" value="RIBOSOMALL20"/>
</dbReference>
<comment type="caution">
    <text evidence="7">The sequence shown here is derived from an EMBL/GenBank/DDBJ whole genome shotgun (WGS) entry which is preliminary data.</text>
</comment>
<dbReference type="GO" id="GO:0000027">
    <property type="term" value="P:ribosomal large subunit assembly"/>
    <property type="evidence" value="ECO:0007669"/>
    <property type="project" value="UniProtKB-UniRule"/>
</dbReference>
<dbReference type="CDD" id="cd07026">
    <property type="entry name" value="Ribosomal_L20"/>
    <property type="match status" value="1"/>
</dbReference>
<comment type="function">
    <text evidence="5 6">Binds directly to 23S ribosomal RNA and is necessary for the in vitro assembly process of the 50S ribosomal subunit. It is not involved in the protein synthesizing functions of that subunit.</text>
</comment>
<dbReference type="PANTHER" id="PTHR10986">
    <property type="entry name" value="39S RIBOSOMAL PROTEIN L20"/>
    <property type="match status" value="1"/>
</dbReference>
<dbReference type="FunFam" id="1.10.1900.20:FF:000001">
    <property type="entry name" value="50S ribosomal protein L20"/>
    <property type="match status" value="1"/>
</dbReference>
<organism evidence="7 8">
    <name type="scientific">Candidatus Vogelbacteria bacterium CG22_combo_CG10-13_8_21_14_all_37_9</name>
    <dbReference type="NCBI Taxonomy" id="1975046"/>
    <lineage>
        <taxon>Bacteria</taxon>
        <taxon>Candidatus Vogeliibacteriota</taxon>
    </lineage>
</organism>
<dbReference type="GO" id="GO:1990904">
    <property type="term" value="C:ribonucleoprotein complex"/>
    <property type="evidence" value="ECO:0007669"/>
    <property type="project" value="UniProtKB-KW"/>
</dbReference>
<dbReference type="Proteomes" id="UP000229334">
    <property type="component" value="Unassembled WGS sequence"/>
</dbReference>